<dbReference type="InterPro" id="IPR054491">
    <property type="entry name" value="MGH1-like_GH"/>
</dbReference>
<protein>
    <submittedName>
        <fullName evidence="2">Glucosidase</fullName>
    </submittedName>
</protein>
<dbReference type="Pfam" id="PF22422">
    <property type="entry name" value="MGH1-like_GH"/>
    <property type="match status" value="2"/>
</dbReference>
<evidence type="ECO:0000313" key="3">
    <source>
        <dbReference type="Proteomes" id="UP000218775"/>
    </source>
</evidence>
<dbReference type="InterPro" id="IPR012341">
    <property type="entry name" value="6hp_glycosidase-like_sf"/>
</dbReference>
<name>A0A2A4X7J6_UNCAE</name>
<dbReference type="SUPFAM" id="SSF48208">
    <property type="entry name" value="Six-hairpin glycosidases"/>
    <property type="match status" value="1"/>
</dbReference>
<dbReference type="PANTHER" id="PTHR10412:SF10">
    <property type="entry name" value="GLYCOSYL HYDROLASE FAMILY 63 C-TERMINAL DOMAIN-CONTAINING PROTEIN"/>
    <property type="match status" value="1"/>
</dbReference>
<evidence type="ECO:0000259" key="1">
    <source>
        <dbReference type="Pfam" id="PF22422"/>
    </source>
</evidence>
<organism evidence="2 3">
    <name type="scientific">Aerophobetes bacterium</name>
    <dbReference type="NCBI Taxonomy" id="2030807"/>
    <lineage>
        <taxon>Bacteria</taxon>
        <taxon>Candidatus Aerophobota</taxon>
    </lineage>
</organism>
<dbReference type="Gene3D" id="1.50.10.10">
    <property type="match status" value="1"/>
</dbReference>
<proteinExistence type="predicted"/>
<dbReference type="GO" id="GO:0009311">
    <property type="term" value="P:oligosaccharide metabolic process"/>
    <property type="evidence" value="ECO:0007669"/>
    <property type="project" value="InterPro"/>
</dbReference>
<sequence length="885" mass="103516">MKDEKKRQKQQKSGLKQWDLWGPYLAERAWGTVREDYSKDSNPWEFTYDMARYRAYRWGEDGIAGISDFKQNICFSLSFWNGQDAHLKERLFGLNNGEGNHGEDVKEYYFYLDNTPTHSYMRYLYKYPQGAFPYDQLRKAGRDRGQGDREYELLDTGIFDYDRYFDVFVEYAKQDMDDIFVKISVHNRGNEERELHLLPTFWAKNNWFAGKNSKPKFHVHRETREFASIQVDHSRMGGDPYFLYGEKPESLLFTDNETNRVKMDPKSTWEGHSKDGFNAYVVGGEKEAVRASREGTKSAFHYVLKLKPLESCEVVLRLTKQAELKSPFSESARVFKARETECREFYQELLPHVKNEDHFNIAKGAFSGLLWNKMYYNYIVSDWLEGDPKFHPPLPEKTGEGRRNEEWENVYGSQIFSTPDSWEFPAFYSWDTAFHAISLALVDPEFAKKQLILFMQEYFMHPSGQIPAYDWNLSDVNPPVHAWAAFRVYKIEEKYTGNKDKVFLERIFQKLLLNFTWWVNRKDHEGKNIFSGGFLGLDNISVFDRSKTLPEEVALYQSDATSWMTFYALNMLTISVELAKDDETYEHMANKFFHHFLLISRAINHTRKDLLSLWNEEDGLFYDVLTLEGGKQVHIKVRSLVSLMPLLAVTTISQNSIDSLPKLKAKIAWFHKHEPKLCQAVASMQRPGEEKRILLALIDKEKLIKLLKVMLDEEEFLGPFGIRSVSKHHEQNPFEMKIGDQVHSLSYNPAESDSRLFGGNSNWRGPVWFPINGLIIESLQKFHHYYGNEFKVECPTGSGQFKTLWEVSTFISRRMVKIFEQNEEGERPVFHDMEKFKKDPNFSKYPLFFEYFNGDTGAGLGASHQTGWTAFIAKIIRQLSEYDAM</sequence>
<reference evidence="3" key="1">
    <citation type="submission" date="2017-08" db="EMBL/GenBank/DDBJ databases">
        <title>A dynamic microbial community with high functional redundancy inhabits the cold, oxic subseafloor aquifer.</title>
        <authorList>
            <person name="Tully B.J."/>
            <person name="Wheat C.G."/>
            <person name="Glazer B.T."/>
            <person name="Huber J.A."/>
        </authorList>
    </citation>
    <scope>NUCLEOTIDE SEQUENCE [LARGE SCALE GENOMIC DNA]</scope>
</reference>
<comment type="caution">
    <text evidence="2">The sequence shown here is derived from an EMBL/GenBank/DDBJ whole genome shotgun (WGS) entry which is preliminary data.</text>
</comment>
<dbReference type="InterPro" id="IPR008928">
    <property type="entry name" value="6-hairpin_glycosidase_sf"/>
</dbReference>
<dbReference type="AlphaFoldDB" id="A0A2A4X7J6"/>
<dbReference type="InterPro" id="IPR004888">
    <property type="entry name" value="Glycoside_hydrolase_63"/>
</dbReference>
<dbReference type="GO" id="GO:0004573">
    <property type="term" value="F:Glc3Man9GlcNAc2 oligosaccharide glucosidase activity"/>
    <property type="evidence" value="ECO:0007669"/>
    <property type="project" value="InterPro"/>
</dbReference>
<gene>
    <name evidence="2" type="ORF">COB21_00485</name>
</gene>
<feature type="domain" description="Mannosylglycerate hydrolase MGH1-like glycoside hydrolase" evidence="1">
    <location>
        <begin position="697"/>
        <end position="866"/>
    </location>
</feature>
<dbReference type="PANTHER" id="PTHR10412">
    <property type="entry name" value="MANNOSYL-OLIGOSACCHARIDE GLUCOSIDASE"/>
    <property type="match status" value="1"/>
</dbReference>
<accession>A0A2A4X7J6</accession>
<evidence type="ECO:0000313" key="2">
    <source>
        <dbReference type="EMBL" id="PCI78598.1"/>
    </source>
</evidence>
<dbReference type="Proteomes" id="UP000218775">
    <property type="component" value="Unassembled WGS sequence"/>
</dbReference>
<dbReference type="EMBL" id="NVUK01000003">
    <property type="protein sequence ID" value="PCI78598.1"/>
    <property type="molecule type" value="Genomic_DNA"/>
</dbReference>
<feature type="domain" description="Mannosylglycerate hydrolase MGH1-like glycoside hydrolase" evidence="1">
    <location>
        <begin position="428"/>
        <end position="648"/>
    </location>
</feature>